<sequence length="52" mass="6151">MSVAVRQDIQLLGLRLPMPQWLAEEAAELREDDEYEYDDLDEDDVDDHFPRS</sequence>
<evidence type="ECO:0000313" key="3">
    <source>
        <dbReference type="Proteomes" id="UP001595867"/>
    </source>
</evidence>
<reference evidence="3" key="1">
    <citation type="journal article" date="2019" name="Int. J. Syst. Evol. Microbiol.">
        <title>The Global Catalogue of Microorganisms (GCM) 10K type strain sequencing project: providing services to taxonomists for standard genome sequencing and annotation.</title>
        <authorList>
            <consortium name="The Broad Institute Genomics Platform"/>
            <consortium name="The Broad Institute Genome Sequencing Center for Infectious Disease"/>
            <person name="Wu L."/>
            <person name="Ma J."/>
        </authorList>
    </citation>
    <scope>NUCLEOTIDE SEQUENCE [LARGE SCALE GENOMIC DNA]</scope>
    <source>
        <strain evidence="3">TBRC 5832</strain>
    </source>
</reference>
<protein>
    <submittedName>
        <fullName evidence="2">Uncharacterized protein</fullName>
    </submittedName>
</protein>
<organism evidence="2 3">
    <name type="scientific">Actinoplanes subglobosus</name>
    <dbReference type="NCBI Taxonomy" id="1547892"/>
    <lineage>
        <taxon>Bacteria</taxon>
        <taxon>Bacillati</taxon>
        <taxon>Actinomycetota</taxon>
        <taxon>Actinomycetes</taxon>
        <taxon>Micromonosporales</taxon>
        <taxon>Micromonosporaceae</taxon>
        <taxon>Actinoplanes</taxon>
    </lineage>
</organism>
<feature type="compositionally biased region" description="Acidic residues" evidence="1">
    <location>
        <begin position="32"/>
        <end position="46"/>
    </location>
</feature>
<proteinExistence type="predicted"/>
<dbReference type="EMBL" id="JBHSBL010000024">
    <property type="protein sequence ID" value="MFC4070048.1"/>
    <property type="molecule type" value="Genomic_DNA"/>
</dbReference>
<dbReference type="Proteomes" id="UP001595867">
    <property type="component" value="Unassembled WGS sequence"/>
</dbReference>
<feature type="region of interest" description="Disordered" evidence="1">
    <location>
        <begin position="32"/>
        <end position="52"/>
    </location>
</feature>
<dbReference type="RefSeq" id="WP_378070940.1">
    <property type="nucleotide sequence ID" value="NZ_JBHSBL010000024.1"/>
</dbReference>
<comment type="caution">
    <text evidence="2">The sequence shown here is derived from an EMBL/GenBank/DDBJ whole genome shotgun (WGS) entry which is preliminary data.</text>
</comment>
<gene>
    <name evidence="2" type="ORF">ACFO0C_34405</name>
</gene>
<accession>A0ABV8J687</accession>
<name>A0ABV8J687_9ACTN</name>
<evidence type="ECO:0000313" key="2">
    <source>
        <dbReference type="EMBL" id="MFC4070048.1"/>
    </source>
</evidence>
<keyword evidence="3" id="KW-1185">Reference proteome</keyword>
<evidence type="ECO:0000256" key="1">
    <source>
        <dbReference type="SAM" id="MobiDB-lite"/>
    </source>
</evidence>